<reference evidence="1 2" key="1">
    <citation type="submission" date="2016-10" db="EMBL/GenBank/DDBJ databases">
        <authorList>
            <person name="de Groot N.N."/>
        </authorList>
    </citation>
    <scope>NUCLEOTIDE SEQUENCE [LARGE SCALE GENOMIC DNA]</scope>
    <source>
        <strain evidence="1 2">DSM 21039</strain>
    </source>
</reference>
<sequence>MHYPNWKKLIVFFVSLLACFFAESIYVFSCGPEPDPYDYYTNFYNPNIAAGKGFEPFYYTSLGQYYGVDEPEQTANLREWSAFFSGKEAKVTDEDLLEFIYTYSRPQMTALYTSIDKGTPLQAADSVSNNTLTRYFMSSKDKETLGYLMFAKRCEVYTNIADAWNPPTPDYAAMMRLARNSIQLYNACKDPFIKERFAYQATRMAHFSKSYETAIHYYDSLAAPLPSTSLIHYKALALKAGALLRTGKKAESVYLFSRVFEAAPSQRTLAYLNTGWAGADKKAVLKLCNSTTEKATVAAMYAARAVTLNLNGLREVYRFDPTAPILDVLLAREVNKLEDGYLQNAINIDANKINYWYTENSLKANDVKALQRLTDSIAGLGKVKEPALWQITSAYLSFMTKDYAGAHTRLAAAKPNIQRADLQDQWEIVQLLVNINEQPRIDKAYENKLLASLKWLDTRLPKEKNDHFIYWNSPGDNTWMNASFYTRMYRNLLDYIIAPRYARQQDTVRLSLILTKRDEVDPSYFRWNSPSGKDFIADSMSTTQLLSLSSLYKSKNKTPFEKYLCEQLPFTEQQLGEVIAINYVRQHDFPNAVAWFKRSGSTRRSELVFEEQLQDFGYEEQDSIRHGISQLEYATRMVELEKKMKDAKVAPEVYFEYATGLFSISYYGHSYQFSVSYRPSTWWYEPAYERSPFLREYFGCYRAEEYYKKAADAATDPEFKAKALYMAARCAQKHAQLTGKEEWWYPATYKNPYFPTLVKEYRHTAFYENIAAECTYLQDFVKKQP</sequence>
<keyword evidence="2" id="KW-1185">Reference proteome</keyword>
<evidence type="ECO:0000313" key="2">
    <source>
        <dbReference type="Proteomes" id="UP000198984"/>
    </source>
</evidence>
<accession>A0A1H8GQZ9</accession>
<dbReference type="Proteomes" id="UP000198984">
    <property type="component" value="Unassembled WGS sequence"/>
</dbReference>
<evidence type="ECO:0008006" key="3">
    <source>
        <dbReference type="Google" id="ProtNLM"/>
    </source>
</evidence>
<name>A0A1H8GQZ9_9BACT</name>
<dbReference type="EMBL" id="FOBB01000010">
    <property type="protein sequence ID" value="SEN46423.1"/>
    <property type="molecule type" value="Genomic_DNA"/>
</dbReference>
<protein>
    <recommendedName>
        <fullName evidence="3">Tetratricopeptide repeat-containing protein</fullName>
    </recommendedName>
</protein>
<dbReference type="STRING" id="573321.SAMN04488505_110220"/>
<evidence type="ECO:0000313" key="1">
    <source>
        <dbReference type="EMBL" id="SEN46423.1"/>
    </source>
</evidence>
<organism evidence="1 2">
    <name type="scientific">Chitinophaga rupis</name>
    <dbReference type="NCBI Taxonomy" id="573321"/>
    <lineage>
        <taxon>Bacteria</taxon>
        <taxon>Pseudomonadati</taxon>
        <taxon>Bacteroidota</taxon>
        <taxon>Chitinophagia</taxon>
        <taxon>Chitinophagales</taxon>
        <taxon>Chitinophagaceae</taxon>
        <taxon>Chitinophaga</taxon>
    </lineage>
</organism>
<dbReference type="OrthoDB" id="605297at2"/>
<gene>
    <name evidence="1" type="ORF">SAMN04488505_110220</name>
</gene>
<proteinExistence type="predicted"/>
<dbReference type="AlphaFoldDB" id="A0A1H8GQZ9"/>
<dbReference type="PROSITE" id="PS51257">
    <property type="entry name" value="PROKAR_LIPOPROTEIN"/>
    <property type="match status" value="1"/>
</dbReference>